<accession>B4S6W5</accession>
<evidence type="ECO:0000313" key="3">
    <source>
        <dbReference type="Proteomes" id="UP000002725"/>
    </source>
</evidence>
<organism evidence="2 3">
    <name type="scientific">Prosthecochloris aestuarii (strain DSM 271 / SK 413)</name>
    <dbReference type="NCBI Taxonomy" id="290512"/>
    <lineage>
        <taxon>Bacteria</taxon>
        <taxon>Pseudomonadati</taxon>
        <taxon>Chlorobiota</taxon>
        <taxon>Chlorobiia</taxon>
        <taxon>Chlorobiales</taxon>
        <taxon>Chlorobiaceae</taxon>
        <taxon>Prosthecochloris</taxon>
    </lineage>
</organism>
<dbReference type="eggNOG" id="COG0778">
    <property type="taxonomic scope" value="Bacteria"/>
</dbReference>
<dbReference type="KEGG" id="paa:Paes_2329"/>
<dbReference type="PANTHER" id="PTHR43745:SF2">
    <property type="entry name" value="NITROREDUCTASE MJ1384-RELATED"/>
    <property type="match status" value="1"/>
</dbReference>
<dbReference type="STRING" id="290512.Paes_2329"/>
<dbReference type="InterPro" id="IPR052544">
    <property type="entry name" value="Bacteriocin_Proc_Enz"/>
</dbReference>
<name>B4S6W5_PROA2</name>
<dbReference type="Gene3D" id="3.40.109.10">
    <property type="entry name" value="NADH Oxidase"/>
    <property type="match status" value="1"/>
</dbReference>
<dbReference type="AlphaFoldDB" id="B4S6W5"/>
<dbReference type="SUPFAM" id="SSF55469">
    <property type="entry name" value="FMN-dependent nitroreductase-like"/>
    <property type="match status" value="1"/>
</dbReference>
<dbReference type="InterPro" id="IPR000415">
    <property type="entry name" value="Nitroreductase-like"/>
</dbReference>
<proteinExistence type="predicted"/>
<gene>
    <name evidence="2" type="ordered locus">Paes_2329</name>
</gene>
<dbReference type="GO" id="GO:0016491">
    <property type="term" value="F:oxidoreductase activity"/>
    <property type="evidence" value="ECO:0007669"/>
    <property type="project" value="InterPro"/>
</dbReference>
<keyword evidence="3" id="KW-1185">Reference proteome</keyword>
<dbReference type="InterPro" id="IPR020051">
    <property type="entry name" value="SagB-type_dehydrogenase"/>
</dbReference>
<dbReference type="InterPro" id="IPR029479">
    <property type="entry name" value="Nitroreductase"/>
</dbReference>
<dbReference type="RefSeq" id="WP_012506848.1">
    <property type="nucleotide sequence ID" value="NC_011059.1"/>
</dbReference>
<evidence type="ECO:0000313" key="2">
    <source>
        <dbReference type="EMBL" id="ACF47320.1"/>
    </source>
</evidence>
<sequence>MASSWQSRCEENRSFLKDHVRQRVDFSQTPQSLGLPAPPLQKPCLEDAVRIVLPDGSSALQQRCTMPLGEAIARRESERFYKDESLTLEELSALLWATQGIRHVLSQECALRTVPSAGARHSFETYIAAEHVHGLARGIYRYLPLKGELVQVRLDDSIGIKAARACLGQQFVADAAATFFWTTIPARMEWRYGFASHKVIALDAGHVCQNLYLACTALGAGTCAIAAYDQNACDQLLGIDGDEEFTLYIAPVAKI</sequence>
<dbReference type="Proteomes" id="UP000002725">
    <property type="component" value="Chromosome"/>
</dbReference>
<feature type="domain" description="Nitroreductase" evidence="1">
    <location>
        <begin position="72"/>
        <end position="252"/>
    </location>
</feature>
<dbReference type="CDD" id="cd02142">
    <property type="entry name" value="McbC_SagB-like_oxidoreductase"/>
    <property type="match status" value="1"/>
</dbReference>
<evidence type="ECO:0000259" key="1">
    <source>
        <dbReference type="Pfam" id="PF00881"/>
    </source>
</evidence>
<reference evidence="2" key="1">
    <citation type="submission" date="2008-06" db="EMBL/GenBank/DDBJ databases">
        <title>Complete sequence of chromosome of Prosthecochloris aestuarii DSM 271.</title>
        <authorList>
            <consortium name="US DOE Joint Genome Institute"/>
            <person name="Lucas S."/>
            <person name="Copeland A."/>
            <person name="Lapidus A."/>
            <person name="Glavina del Rio T."/>
            <person name="Dalin E."/>
            <person name="Tice H."/>
            <person name="Bruce D."/>
            <person name="Goodwin L."/>
            <person name="Pitluck S."/>
            <person name="Schmutz J."/>
            <person name="Larimer F."/>
            <person name="Land M."/>
            <person name="Hauser L."/>
            <person name="Kyrpides N."/>
            <person name="Anderson I."/>
            <person name="Liu Z."/>
            <person name="Li T."/>
            <person name="Zhao F."/>
            <person name="Overmann J."/>
            <person name="Bryant D.A."/>
            <person name="Richardson P."/>
        </authorList>
    </citation>
    <scope>NUCLEOTIDE SEQUENCE [LARGE SCALE GENOMIC DNA]</scope>
    <source>
        <strain evidence="2">DSM 271</strain>
    </source>
</reference>
<dbReference type="PANTHER" id="PTHR43745">
    <property type="entry name" value="NITROREDUCTASE MJ1384-RELATED"/>
    <property type="match status" value="1"/>
</dbReference>
<dbReference type="NCBIfam" id="TIGR03605">
    <property type="entry name" value="antibiot_sagB"/>
    <property type="match status" value="1"/>
</dbReference>
<dbReference type="HOGENOM" id="CLU_059362_3_0_10"/>
<dbReference type="Pfam" id="PF00881">
    <property type="entry name" value="Nitroreductase"/>
    <property type="match status" value="1"/>
</dbReference>
<protein>
    <submittedName>
        <fullName evidence="2">Nitroreductase</fullName>
    </submittedName>
</protein>
<dbReference type="EMBL" id="CP001108">
    <property type="protein sequence ID" value="ACF47320.1"/>
    <property type="molecule type" value="Genomic_DNA"/>
</dbReference>